<name>A0A947DIJ5_9CYAN</name>
<organism evidence="1 2">
    <name type="scientific">Leptothoe spongobia TAU-MAC 1115</name>
    <dbReference type="NCBI Taxonomy" id="1967444"/>
    <lineage>
        <taxon>Bacteria</taxon>
        <taxon>Bacillati</taxon>
        <taxon>Cyanobacteriota</taxon>
        <taxon>Cyanophyceae</taxon>
        <taxon>Nodosilineales</taxon>
        <taxon>Cymatolegaceae</taxon>
        <taxon>Leptothoe</taxon>
        <taxon>Leptothoe spongobia</taxon>
    </lineage>
</organism>
<evidence type="ECO:0000313" key="1">
    <source>
        <dbReference type="EMBL" id="MBT9316626.1"/>
    </source>
</evidence>
<accession>A0A947DIJ5</accession>
<reference evidence="1" key="1">
    <citation type="submission" date="2020-11" db="EMBL/GenBank/DDBJ databases">
        <authorList>
            <person name="Konstantinou D."/>
            <person name="Gkelis S."/>
            <person name="Popin R."/>
            <person name="Fewer D."/>
            <person name="Sivonen K."/>
        </authorList>
    </citation>
    <scope>NUCLEOTIDE SEQUENCE</scope>
    <source>
        <strain evidence="1">TAU-MAC 1115</strain>
    </source>
</reference>
<reference evidence="1" key="2">
    <citation type="journal article" date="2021" name="Mar. Drugs">
        <title>Genome Reduction and Secondary Metabolism of the Marine Sponge-Associated Cyanobacterium Leptothoe.</title>
        <authorList>
            <person name="Konstantinou D."/>
            <person name="Popin R.V."/>
            <person name="Fewer D.P."/>
            <person name="Sivonen K."/>
            <person name="Gkelis S."/>
        </authorList>
    </citation>
    <scope>NUCLEOTIDE SEQUENCE</scope>
    <source>
        <strain evidence="1">TAU-MAC 1115</strain>
    </source>
</reference>
<dbReference type="Pfam" id="PF11332">
    <property type="entry name" value="DUF3134"/>
    <property type="match status" value="1"/>
</dbReference>
<dbReference type="EMBL" id="JADOES010000029">
    <property type="protein sequence ID" value="MBT9316626.1"/>
    <property type="molecule type" value="Genomic_DNA"/>
</dbReference>
<dbReference type="AlphaFoldDB" id="A0A947DIJ5"/>
<dbReference type="RefSeq" id="WP_215609689.1">
    <property type="nucleotide sequence ID" value="NZ_JADOES010000029.1"/>
</dbReference>
<proteinExistence type="predicted"/>
<gene>
    <name evidence="1" type="ORF">IXB50_14450</name>
</gene>
<protein>
    <submittedName>
        <fullName evidence="1">DUF3134 family protein</fullName>
    </submittedName>
</protein>
<keyword evidence="2" id="KW-1185">Reference proteome</keyword>
<dbReference type="Proteomes" id="UP000717364">
    <property type="component" value="Unassembled WGS sequence"/>
</dbReference>
<evidence type="ECO:0000313" key="2">
    <source>
        <dbReference type="Proteomes" id="UP000717364"/>
    </source>
</evidence>
<dbReference type="InterPro" id="IPR021481">
    <property type="entry name" value="DUF3134"/>
</dbReference>
<comment type="caution">
    <text evidence="1">The sequence shown here is derived from an EMBL/GenBank/DDBJ whole genome shotgun (WGS) entry which is preliminary data.</text>
</comment>
<sequence>MTTRYNPSISQEPRYQITQPIDRKAPESILDWLDRIGRLLPHVIDNSQTEAISRKDEGK</sequence>